<keyword evidence="3 5" id="KW-1133">Transmembrane helix</keyword>
<proteinExistence type="predicted"/>
<accession>A0A158I3D8</accession>
<organism evidence="7 8">
    <name type="scientific">Caballeronia sordidicola</name>
    <name type="common">Burkholderia sordidicola</name>
    <dbReference type="NCBI Taxonomy" id="196367"/>
    <lineage>
        <taxon>Bacteria</taxon>
        <taxon>Pseudomonadati</taxon>
        <taxon>Pseudomonadota</taxon>
        <taxon>Betaproteobacteria</taxon>
        <taxon>Burkholderiales</taxon>
        <taxon>Burkholderiaceae</taxon>
        <taxon>Caballeronia</taxon>
    </lineage>
</organism>
<feature type="transmembrane region" description="Helical" evidence="5">
    <location>
        <begin position="55"/>
        <end position="73"/>
    </location>
</feature>
<reference evidence="7 8" key="1">
    <citation type="submission" date="2016-01" db="EMBL/GenBank/DDBJ databases">
        <authorList>
            <person name="Oliw E.H."/>
        </authorList>
    </citation>
    <scope>NUCLEOTIDE SEQUENCE [LARGE SCALE GENOMIC DNA]</scope>
    <source>
        <strain evidence="7">LMG 22029</strain>
    </source>
</reference>
<evidence type="ECO:0000256" key="1">
    <source>
        <dbReference type="ARBA" id="ARBA00004141"/>
    </source>
</evidence>
<dbReference type="AlphaFoldDB" id="A0A158I3D8"/>
<evidence type="ECO:0000313" key="8">
    <source>
        <dbReference type="Proteomes" id="UP000054893"/>
    </source>
</evidence>
<dbReference type="Pfam" id="PF04138">
    <property type="entry name" value="GtrA_DPMS_TM"/>
    <property type="match status" value="1"/>
</dbReference>
<keyword evidence="4 5" id="KW-0472">Membrane</keyword>
<evidence type="ECO:0000256" key="2">
    <source>
        <dbReference type="ARBA" id="ARBA00022692"/>
    </source>
</evidence>
<gene>
    <name evidence="7" type="ORF">AWB64_05446</name>
</gene>
<evidence type="ECO:0000313" key="7">
    <source>
        <dbReference type="EMBL" id="SAL51155.1"/>
    </source>
</evidence>
<protein>
    <submittedName>
        <fullName evidence="7">GtrA-like protein</fullName>
    </submittedName>
</protein>
<evidence type="ECO:0000256" key="3">
    <source>
        <dbReference type="ARBA" id="ARBA00022989"/>
    </source>
</evidence>
<feature type="domain" description="GtrA/DPMS transmembrane" evidence="6">
    <location>
        <begin position="1"/>
        <end position="108"/>
    </location>
</feature>
<dbReference type="EMBL" id="FCOC02000025">
    <property type="protein sequence ID" value="SAL51155.1"/>
    <property type="molecule type" value="Genomic_DNA"/>
</dbReference>
<dbReference type="GO" id="GO:0016020">
    <property type="term" value="C:membrane"/>
    <property type="evidence" value="ECO:0007669"/>
    <property type="project" value="UniProtKB-SubCell"/>
</dbReference>
<feature type="transmembrane region" description="Helical" evidence="5">
    <location>
        <begin position="85"/>
        <end position="102"/>
    </location>
</feature>
<feature type="transmembrane region" description="Helical" evidence="5">
    <location>
        <begin position="12"/>
        <end position="35"/>
    </location>
</feature>
<evidence type="ECO:0000256" key="4">
    <source>
        <dbReference type="ARBA" id="ARBA00023136"/>
    </source>
</evidence>
<evidence type="ECO:0000256" key="5">
    <source>
        <dbReference type="SAM" id="Phobius"/>
    </source>
</evidence>
<name>A0A158I3D8_CABSO</name>
<comment type="subcellular location">
    <subcellularLocation>
        <location evidence="1">Membrane</location>
        <topology evidence="1">Multi-pass membrane protein</topology>
    </subcellularLocation>
</comment>
<dbReference type="Proteomes" id="UP000054893">
    <property type="component" value="Unassembled WGS sequence"/>
</dbReference>
<dbReference type="OrthoDB" id="9801620at2"/>
<dbReference type="GO" id="GO:0000271">
    <property type="term" value="P:polysaccharide biosynthetic process"/>
    <property type="evidence" value="ECO:0007669"/>
    <property type="project" value="InterPro"/>
</dbReference>
<dbReference type="InterPro" id="IPR007267">
    <property type="entry name" value="GtrA_DPMS_TM"/>
</dbReference>
<sequence>MVGVLNSAFGYACFAALLYFGLHYALALLLATILGVAFNFKSTGALVFGSHDNRLIFRFVASYAVVYAANALGIKMMAQIGWPPYVGGAVMILPMAVLAFFLNKRFVFNYG</sequence>
<keyword evidence="2 5" id="KW-0812">Transmembrane</keyword>
<evidence type="ECO:0000259" key="6">
    <source>
        <dbReference type="Pfam" id="PF04138"/>
    </source>
</evidence>